<dbReference type="Pfam" id="PF00083">
    <property type="entry name" value="Sugar_tr"/>
    <property type="match status" value="2"/>
</dbReference>
<dbReference type="InterPro" id="IPR005828">
    <property type="entry name" value="MFS_sugar_transport-like"/>
</dbReference>
<proteinExistence type="inferred from homology"/>
<evidence type="ECO:0000256" key="2">
    <source>
        <dbReference type="ARBA" id="ARBA00008240"/>
    </source>
</evidence>
<dbReference type="PROSITE" id="PS00217">
    <property type="entry name" value="SUGAR_TRANSPORT_2"/>
    <property type="match status" value="1"/>
</dbReference>
<evidence type="ECO:0000256" key="7">
    <source>
        <dbReference type="ARBA" id="ARBA00022989"/>
    </source>
</evidence>
<name>A0A2P8DRQ6_9ACTN</name>
<dbReference type="GO" id="GO:0005886">
    <property type="term" value="C:plasma membrane"/>
    <property type="evidence" value="ECO:0007669"/>
    <property type="project" value="UniProtKB-SubCell"/>
</dbReference>
<feature type="transmembrane region" description="Helical" evidence="12">
    <location>
        <begin position="180"/>
        <end position="202"/>
    </location>
</feature>
<feature type="transmembrane region" description="Helical" evidence="12">
    <location>
        <begin position="138"/>
        <end position="159"/>
    </location>
</feature>
<feature type="transmembrane region" description="Helical" evidence="12">
    <location>
        <begin position="114"/>
        <end position="132"/>
    </location>
</feature>
<dbReference type="InterPro" id="IPR020846">
    <property type="entry name" value="MFS_dom"/>
</dbReference>
<feature type="transmembrane region" description="Helical" evidence="12">
    <location>
        <begin position="357"/>
        <end position="375"/>
    </location>
</feature>
<dbReference type="Gene3D" id="1.20.1250.20">
    <property type="entry name" value="MFS general substrate transporter like domains"/>
    <property type="match status" value="2"/>
</dbReference>
<dbReference type="InterPro" id="IPR005829">
    <property type="entry name" value="Sugar_transporter_CS"/>
</dbReference>
<keyword evidence="7 12" id="KW-1133">Transmembrane helix</keyword>
<feature type="transmembrane region" description="Helical" evidence="12">
    <location>
        <begin position="305"/>
        <end position="323"/>
    </location>
</feature>
<dbReference type="GO" id="GO:0015293">
    <property type="term" value="F:symporter activity"/>
    <property type="evidence" value="ECO:0007669"/>
    <property type="project" value="UniProtKB-KW"/>
</dbReference>
<evidence type="ECO:0000256" key="6">
    <source>
        <dbReference type="ARBA" id="ARBA00022847"/>
    </source>
</evidence>
<keyword evidence="15" id="KW-1185">Reference proteome</keyword>
<evidence type="ECO:0000313" key="14">
    <source>
        <dbReference type="EMBL" id="PSK99891.1"/>
    </source>
</evidence>
<dbReference type="PANTHER" id="PTHR43528">
    <property type="entry name" value="ALPHA-KETOGLUTARATE PERMEASE"/>
    <property type="match status" value="1"/>
</dbReference>
<dbReference type="SUPFAM" id="SSF103473">
    <property type="entry name" value="MFS general substrate transporter"/>
    <property type="match status" value="1"/>
</dbReference>
<accession>A0A2P8DRQ6</accession>
<keyword evidence="6" id="KW-0769">Symport</keyword>
<comment type="caution">
    <text evidence="14">The sequence shown here is derived from an EMBL/GenBank/DDBJ whole genome shotgun (WGS) entry which is preliminary data.</text>
</comment>
<dbReference type="InterPro" id="IPR036259">
    <property type="entry name" value="MFS_trans_sf"/>
</dbReference>
<feature type="transmembrane region" description="Helical" evidence="12">
    <location>
        <begin position="335"/>
        <end position="351"/>
    </location>
</feature>
<feature type="transmembrane region" description="Helical" evidence="12">
    <location>
        <begin position="428"/>
        <end position="446"/>
    </location>
</feature>
<evidence type="ECO:0000256" key="10">
    <source>
        <dbReference type="ARBA" id="ARBA00039918"/>
    </source>
</evidence>
<evidence type="ECO:0000256" key="1">
    <source>
        <dbReference type="ARBA" id="ARBA00004651"/>
    </source>
</evidence>
<dbReference type="InterPro" id="IPR051084">
    <property type="entry name" value="H+-coupled_symporters"/>
</dbReference>
<feature type="transmembrane region" description="Helical" evidence="12">
    <location>
        <begin position="396"/>
        <end position="416"/>
    </location>
</feature>
<evidence type="ECO:0000256" key="8">
    <source>
        <dbReference type="ARBA" id="ARBA00023136"/>
    </source>
</evidence>
<dbReference type="AlphaFoldDB" id="A0A2P8DRQ6"/>
<dbReference type="OrthoDB" id="3768022at2"/>
<comment type="function">
    <text evidence="9">May be a proton symporter involved in the uptake of osmolytes such as proline and glycine betaine.</text>
</comment>
<dbReference type="FunFam" id="1.20.1250.20:FF:000001">
    <property type="entry name" value="Dicarboxylate MFS transporter"/>
    <property type="match status" value="1"/>
</dbReference>
<feature type="domain" description="Major facilitator superfamily (MFS) profile" evidence="13">
    <location>
        <begin position="42"/>
        <end position="450"/>
    </location>
</feature>
<evidence type="ECO:0000256" key="3">
    <source>
        <dbReference type="ARBA" id="ARBA00022448"/>
    </source>
</evidence>
<reference evidence="14 15" key="1">
    <citation type="submission" date="2018-03" db="EMBL/GenBank/DDBJ databases">
        <title>Genomic Encyclopedia of Archaeal and Bacterial Type Strains, Phase II (KMG-II): from individual species to whole genera.</title>
        <authorList>
            <person name="Goeker M."/>
        </authorList>
    </citation>
    <scope>NUCLEOTIDE SEQUENCE [LARGE SCALE GENOMIC DNA]</scope>
    <source>
        <strain evidence="14 15">DSM 45312</strain>
    </source>
</reference>
<dbReference type="RefSeq" id="WP_106581292.1">
    <property type="nucleotide sequence ID" value="NZ_PYGA01000002.1"/>
</dbReference>
<dbReference type="PROSITE" id="PS50850">
    <property type="entry name" value="MFS"/>
    <property type="match status" value="1"/>
</dbReference>
<feature type="transmembrane region" description="Helical" evidence="12">
    <location>
        <begin position="78"/>
        <end position="102"/>
    </location>
</feature>
<comment type="similarity">
    <text evidence="2">Belongs to the major facilitator superfamily. Metabolite:H+ Symporter (MHS) family (TC 2.A.1.6) family.</text>
</comment>
<dbReference type="PROSITE" id="PS00216">
    <property type="entry name" value="SUGAR_TRANSPORT_1"/>
    <property type="match status" value="1"/>
</dbReference>
<keyword evidence="4" id="KW-1003">Cell membrane</keyword>
<protein>
    <recommendedName>
        <fullName evidence="10">Putative proline/betaine transporter</fullName>
    </recommendedName>
</protein>
<sequence length="460" mass="48563">MLRDDQPPPAEPGGNPAAEPAKEPATDPATDPAALARVRRKVTVATAIGNFVEWFDSGAYAVMSATIAVLFFPQFDPAAALLATWAIFAAGFIARPLGALFFGHYGDRIGRNRALALSVLCMSGSTFAIGLLPGYATIGLAAPVLLLLMRTVQGFSTGGEYTGASSFIMEYAPADRRARYASAVPLTVGVAAVAGSLVGVVLTGSLSEEALYSWGWRVPFLIAGPLGVIGLYLRSRLDDTPVFREMQRSEEVRSSPLRDAFRLSGRQILTLFGYSITNAIGYYFMSSYMISYMSESLHFSKTEALLTSVVSMLAYSLLCPFAAMASDRFGRRPMLLTACLGFVLLTVPAFALMGTGLAGAMLGTSVLAMLVAVIGTSNVPAMVEMFPAQLRASGSAVGYTAAYVLFGGTAPFVATWLVTTSGSPVSPAYYLMGAAAVGAVVIIAAFRETKDLPLTRTTVR</sequence>
<organism evidence="14 15">
    <name type="scientific">Murinocardiopsis flavida</name>
    <dbReference type="NCBI Taxonomy" id="645275"/>
    <lineage>
        <taxon>Bacteria</taxon>
        <taxon>Bacillati</taxon>
        <taxon>Actinomycetota</taxon>
        <taxon>Actinomycetes</taxon>
        <taxon>Streptosporangiales</taxon>
        <taxon>Nocardiopsidaceae</taxon>
        <taxon>Murinocardiopsis</taxon>
    </lineage>
</organism>
<evidence type="ECO:0000256" key="11">
    <source>
        <dbReference type="SAM" id="MobiDB-lite"/>
    </source>
</evidence>
<feature type="region of interest" description="Disordered" evidence="11">
    <location>
        <begin position="1"/>
        <end position="32"/>
    </location>
</feature>
<feature type="transmembrane region" description="Helical" evidence="12">
    <location>
        <begin position="47"/>
        <end position="72"/>
    </location>
</feature>
<evidence type="ECO:0000256" key="5">
    <source>
        <dbReference type="ARBA" id="ARBA00022692"/>
    </source>
</evidence>
<feature type="transmembrane region" description="Helical" evidence="12">
    <location>
        <begin position="268"/>
        <end position="285"/>
    </location>
</feature>
<keyword evidence="5 12" id="KW-0812">Transmembrane</keyword>
<keyword evidence="8 12" id="KW-0472">Membrane</keyword>
<evidence type="ECO:0000256" key="12">
    <source>
        <dbReference type="SAM" id="Phobius"/>
    </source>
</evidence>
<evidence type="ECO:0000313" key="15">
    <source>
        <dbReference type="Proteomes" id="UP000240542"/>
    </source>
</evidence>
<keyword evidence="3" id="KW-0813">Transport</keyword>
<dbReference type="EMBL" id="PYGA01000002">
    <property type="protein sequence ID" value="PSK99891.1"/>
    <property type="molecule type" value="Genomic_DNA"/>
</dbReference>
<comment type="subcellular location">
    <subcellularLocation>
        <location evidence="1">Cell membrane</location>
        <topology evidence="1">Multi-pass membrane protein</topology>
    </subcellularLocation>
</comment>
<feature type="transmembrane region" description="Helical" evidence="12">
    <location>
        <begin position="214"/>
        <end position="233"/>
    </location>
</feature>
<evidence type="ECO:0000259" key="13">
    <source>
        <dbReference type="PROSITE" id="PS50850"/>
    </source>
</evidence>
<evidence type="ECO:0000256" key="9">
    <source>
        <dbReference type="ARBA" id="ARBA00037295"/>
    </source>
</evidence>
<dbReference type="Proteomes" id="UP000240542">
    <property type="component" value="Unassembled WGS sequence"/>
</dbReference>
<dbReference type="PANTHER" id="PTHR43528:SF1">
    <property type="entry name" value="ALPHA-KETOGLUTARATE PERMEASE"/>
    <property type="match status" value="1"/>
</dbReference>
<evidence type="ECO:0000256" key="4">
    <source>
        <dbReference type="ARBA" id="ARBA00022475"/>
    </source>
</evidence>
<gene>
    <name evidence="14" type="ORF">CLV63_10218</name>
</gene>